<name>D8TFS7_SELML</name>
<feature type="region of interest" description="Disordered" evidence="1">
    <location>
        <begin position="544"/>
        <end position="569"/>
    </location>
</feature>
<dbReference type="Proteomes" id="UP000001514">
    <property type="component" value="Unassembled WGS sequence"/>
</dbReference>
<proteinExistence type="predicted"/>
<dbReference type="EMBL" id="GL377837">
    <property type="protein sequence ID" value="EFJ04489.1"/>
    <property type="molecule type" value="Genomic_DNA"/>
</dbReference>
<dbReference type="AlphaFoldDB" id="D8TFS7"/>
<evidence type="ECO:0000313" key="2">
    <source>
        <dbReference type="EMBL" id="EFJ04489.1"/>
    </source>
</evidence>
<dbReference type="KEGG" id="smo:SELMODRAFT_432366"/>
<feature type="compositionally biased region" description="Polar residues" evidence="1">
    <location>
        <begin position="549"/>
        <end position="569"/>
    </location>
</feature>
<evidence type="ECO:0000256" key="1">
    <source>
        <dbReference type="SAM" id="MobiDB-lite"/>
    </source>
</evidence>
<organism evidence="3">
    <name type="scientific">Selaginella moellendorffii</name>
    <name type="common">Spikemoss</name>
    <dbReference type="NCBI Taxonomy" id="88036"/>
    <lineage>
        <taxon>Eukaryota</taxon>
        <taxon>Viridiplantae</taxon>
        <taxon>Streptophyta</taxon>
        <taxon>Embryophyta</taxon>
        <taxon>Tracheophyta</taxon>
        <taxon>Lycopodiopsida</taxon>
        <taxon>Selaginellales</taxon>
        <taxon>Selaginellaceae</taxon>
        <taxon>Selaginella</taxon>
    </lineage>
</organism>
<dbReference type="InterPro" id="IPR027417">
    <property type="entry name" value="P-loop_NTPase"/>
</dbReference>
<gene>
    <name evidence="2" type="ORF">SELMODRAFT_432366</name>
</gene>
<dbReference type="HOGENOM" id="CLU_366558_0_0_1"/>
<accession>D8TFS7</accession>
<protein>
    <submittedName>
        <fullName evidence="2">Uncharacterized protein</fullName>
    </submittedName>
</protein>
<feature type="region of interest" description="Disordered" evidence="1">
    <location>
        <begin position="6"/>
        <end position="29"/>
    </location>
</feature>
<sequence>MAEAVAQAADGKRKQCESPHGTTKRYRRDRHFSSSDAISTDVNYYVPWEYIDGLVQQMIERWRWLLITGPFQSGKSSLMYAVADAVESQGYGVIVTTLTEGMVAAANDASNDMEGSKQFFRLLTESIERDSNGLVKRTDAAGGMEQVQAMFQNPPSCPKREVVWFIDEAALLNDIERATVVSSFLTGMRAIKQGCKSRRKTAGSYYLRSLVLVGTAKTKRLLQVQRRARMATHPGGGLACEPSSPSRTHDSYNPLYNVHNISPLSFEDTRSLEFLTVDQIVGMLREYAQERGVIFTRGDGRSTGTEAAVKKIAISIHEQTNGYKGMVGACCEYLENKSICTVVKWKGAVRLGRVVGHVFGSKVYYRIMGNFTKYPAELRGLVLECVGSGGSVAPKLVDVLPAINDGMLIRQAGGMVDLSSSMLLAVFLRDCGFSYEEALPAIETFEEAVQAAVVFIKPHRLAMEANSQPSEYIWQSELLLALKFVLEKGYIKHKYVILVEAKKRDKHGQKRVRVDFFLRNAGSPPVAFELQGVGNKESIIKHIEKSESDASSSGPLNPQSTSRMTLTNNQLPRKFARSGGSTYMTSISGSIPTSNIKRRCLKISKHQEYLQLENASPYVKQGMQRADSKSCEMQVLNRRMENGVNELEKESAISGWDVSFSKAGSFGHRGRCWIARNVMRSVGMTDLTTSPMWKKHRGRMPLPLLANANYPDWFHEATNVYGKMEGIYNLPDAKMVSVLCQKMLKLGIRDPVEAILSLLIF</sequence>
<dbReference type="Gene3D" id="3.40.50.300">
    <property type="entry name" value="P-loop containing nucleotide triphosphate hydrolases"/>
    <property type="match status" value="1"/>
</dbReference>
<dbReference type="InParanoid" id="D8TFS7"/>
<evidence type="ECO:0000313" key="3">
    <source>
        <dbReference type="Proteomes" id="UP000001514"/>
    </source>
</evidence>
<dbReference type="SUPFAM" id="SSF52540">
    <property type="entry name" value="P-loop containing nucleoside triphosphate hydrolases"/>
    <property type="match status" value="1"/>
</dbReference>
<dbReference type="Gramene" id="EFJ04489">
    <property type="protein sequence ID" value="EFJ04489"/>
    <property type="gene ID" value="SELMODRAFT_432366"/>
</dbReference>
<keyword evidence="3" id="KW-1185">Reference proteome</keyword>
<reference evidence="2 3" key="1">
    <citation type="journal article" date="2011" name="Science">
        <title>The Selaginella genome identifies genetic changes associated with the evolution of vascular plants.</title>
        <authorList>
            <person name="Banks J.A."/>
            <person name="Nishiyama T."/>
            <person name="Hasebe M."/>
            <person name="Bowman J.L."/>
            <person name="Gribskov M."/>
            <person name="dePamphilis C."/>
            <person name="Albert V.A."/>
            <person name="Aono N."/>
            <person name="Aoyama T."/>
            <person name="Ambrose B.A."/>
            <person name="Ashton N.W."/>
            <person name="Axtell M.J."/>
            <person name="Barker E."/>
            <person name="Barker M.S."/>
            <person name="Bennetzen J.L."/>
            <person name="Bonawitz N.D."/>
            <person name="Chapple C."/>
            <person name="Cheng C."/>
            <person name="Correa L.G."/>
            <person name="Dacre M."/>
            <person name="DeBarry J."/>
            <person name="Dreyer I."/>
            <person name="Elias M."/>
            <person name="Engstrom E.M."/>
            <person name="Estelle M."/>
            <person name="Feng L."/>
            <person name="Finet C."/>
            <person name="Floyd S.K."/>
            <person name="Frommer W.B."/>
            <person name="Fujita T."/>
            <person name="Gramzow L."/>
            <person name="Gutensohn M."/>
            <person name="Harholt J."/>
            <person name="Hattori M."/>
            <person name="Heyl A."/>
            <person name="Hirai T."/>
            <person name="Hiwatashi Y."/>
            <person name="Ishikawa M."/>
            <person name="Iwata M."/>
            <person name="Karol K.G."/>
            <person name="Koehler B."/>
            <person name="Kolukisaoglu U."/>
            <person name="Kubo M."/>
            <person name="Kurata T."/>
            <person name="Lalonde S."/>
            <person name="Li K."/>
            <person name="Li Y."/>
            <person name="Litt A."/>
            <person name="Lyons E."/>
            <person name="Manning G."/>
            <person name="Maruyama T."/>
            <person name="Michael T.P."/>
            <person name="Mikami K."/>
            <person name="Miyazaki S."/>
            <person name="Morinaga S."/>
            <person name="Murata T."/>
            <person name="Mueller-Roeber B."/>
            <person name="Nelson D.R."/>
            <person name="Obara M."/>
            <person name="Oguri Y."/>
            <person name="Olmstead R.G."/>
            <person name="Onodera N."/>
            <person name="Petersen B.L."/>
            <person name="Pils B."/>
            <person name="Prigge M."/>
            <person name="Rensing S.A."/>
            <person name="Riano-Pachon D.M."/>
            <person name="Roberts A.W."/>
            <person name="Sato Y."/>
            <person name="Scheller H.V."/>
            <person name="Schulz B."/>
            <person name="Schulz C."/>
            <person name="Shakirov E.V."/>
            <person name="Shibagaki N."/>
            <person name="Shinohara N."/>
            <person name="Shippen D.E."/>
            <person name="Soerensen I."/>
            <person name="Sotooka R."/>
            <person name="Sugimoto N."/>
            <person name="Sugita M."/>
            <person name="Sumikawa N."/>
            <person name="Tanurdzic M."/>
            <person name="Theissen G."/>
            <person name="Ulvskov P."/>
            <person name="Wakazuki S."/>
            <person name="Weng J.K."/>
            <person name="Willats W.W."/>
            <person name="Wipf D."/>
            <person name="Wolf P.G."/>
            <person name="Yang L."/>
            <person name="Zimmer A.D."/>
            <person name="Zhu Q."/>
            <person name="Mitros T."/>
            <person name="Hellsten U."/>
            <person name="Loque D."/>
            <person name="Otillar R."/>
            <person name="Salamov A."/>
            <person name="Schmutz J."/>
            <person name="Shapiro H."/>
            <person name="Lindquist E."/>
            <person name="Lucas S."/>
            <person name="Rokhsar D."/>
            <person name="Grigoriev I.V."/>
        </authorList>
    </citation>
    <scope>NUCLEOTIDE SEQUENCE [LARGE SCALE GENOMIC DNA]</scope>
</reference>